<evidence type="ECO:0000313" key="2">
    <source>
        <dbReference type="EMBL" id="CAH0369960.1"/>
    </source>
</evidence>
<feature type="compositionally biased region" description="Low complexity" evidence="1">
    <location>
        <begin position="40"/>
        <end position="55"/>
    </location>
</feature>
<evidence type="ECO:0000313" key="3">
    <source>
        <dbReference type="Proteomes" id="UP000789595"/>
    </source>
</evidence>
<feature type="compositionally biased region" description="Basic and acidic residues" evidence="1">
    <location>
        <begin position="209"/>
        <end position="218"/>
    </location>
</feature>
<dbReference type="InterPro" id="IPR010736">
    <property type="entry name" value="SHIPPO-rpt"/>
</dbReference>
<dbReference type="Proteomes" id="UP000789595">
    <property type="component" value="Unassembled WGS sequence"/>
</dbReference>
<dbReference type="AlphaFoldDB" id="A0A8J2WIH8"/>
<keyword evidence="3" id="KW-1185">Reference proteome</keyword>
<organism evidence="2 3">
    <name type="scientific">Pelagomonas calceolata</name>
    <dbReference type="NCBI Taxonomy" id="35677"/>
    <lineage>
        <taxon>Eukaryota</taxon>
        <taxon>Sar</taxon>
        <taxon>Stramenopiles</taxon>
        <taxon>Ochrophyta</taxon>
        <taxon>Pelagophyceae</taxon>
        <taxon>Pelagomonadales</taxon>
        <taxon>Pelagomonadaceae</taxon>
        <taxon>Pelagomonas</taxon>
    </lineage>
</organism>
<gene>
    <name evidence="2" type="ORF">PECAL_2P31070</name>
</gene>
<evidence type="ECO:0008006" key="4">
    <source>
        <dbReference type="Google" id="ProtNLM"/>
    </source>
</evidence>
<dbReference type="Pfam" id="PF07004">
    <property type="entry name" value="SHIPPO-rpt"/>
    <property type="match status" value="4"/>
</dbReference>
<feature type="region of interest" description="Disordered" evidence="1">
    <location>
        <begin position="209"/>
        <end position="298"/>
    </location>
</feature>
<feature type="compositionally biased region" description="Polar residues" evidence="1">
    <location>
        <begin position="81"/>
        <end position="93"/>
    </location>
</feature>
<protein>
    <recommendedName>
        <fullName evidence="4">Outer dense fiber protein 3</fullName>
    </recommendedName>
</protein>
<proteinExistence type="predicted"/>
<evidence type="ECO:0000256" key="1">
    <source>
        <dbReference type="SAM" id="MobiDB-lite"/>
    </source>
</evidence>
<sequence length="298" mass="32424">MTTPIDFGNCSQAVPHERRFNPRAKPKKSPGPGSYDIINTPTDVTTKYKTTPTYKMGSSTAPRFNKKAHDTISPGPGIYQLNPSVGDQTLSTKRSAGRVTFNMGKRGEKKRYQGSLVHAYIDPHSRLDTRSASAFGASTADRFAQSKRDILNSCSPGPGSAWKHGIYSGLSKRGGATLGTARRFMNDKKLSASDASLNQSIVESVGDKKSFYEEDHARPGPGQYTIPTTMGPYPDSKMRSVVVPVFTEGTRETKPPKRTPGPSDYEGRSTMGRQPISTKRSEPGFRFGAAERPIGKSI</sequence>
<accession>A0A8J2WIH8</accession>
<dbReference type="PANTHER" id="PTHR40429:SF1">
    <property type="entry name" value="FLAGELLAR ASSOCIATED PROTEIN"/>
    <property type="match status" value="1"/>
</dbReference>
<reference evidence="2" key="1">
    <citation type="submission" date="2021-11" db="EMBL/GenBank/DDBJ databases">
        <authorList>
            <consortium name="Genoscope - CEA"/>
            <person name="William W."/>
        </authorList>
    </citation>
    <scope>NUCLEOTIDE SEQUENCE</scope>
</reference>
<name>A0A8J2WIH8_9STRA</name>
<comment type="caution">
    <text evidence="2">The sequence shown here is derived from an EMBL/GenBank/DDBJ whole genome shotgun (WGS) entry which is preliminary data.</text>
</comment>
<dbReference type="PANTHER" id="PTHR40429">
    <property type="entry name" value="FLAGELLAR ASSOCIATED PROTEIN"/>
    <property type="match status" value="1"/>
</dbReference>
<feature type="region of interest" description="Disordered" evidence="1">
    <location>
        <begin position="1"/>
        <end position="93"/>
    </location>
</feature>
<dbReference type="EMBL" id="CAKKNE010000002">
    <property type="protein sequence ID" value="CAH0369960.1"/>
    <property type="molecule type" value="Genomic_DNA"/>
</dbReference>